<dbReference type="AlphaFoldDB" id="A6KAN4"/>
<organism evidence="2 3">
    <name type="scientific">Rattus norvegicus</name>
    <name type="common">Rat</name>
    <dbReference type="NCBI Taxonomy" id="10116"/>
    <lineage>
        <taxon>Eukaryota</taxon>
        <taxon>Metazoa</taxon>
        <taxon>Chordata</taxon>
        <taxon>Craniata</taxon>
        <taxon>Vertebrata</taxon>
        <taxon>Euteleostomi</taxon>
        <taxon>Mammalia</taxon>
        <taxon>Eutheria</taxon>
        <taxon>Euarchontoglires</taxon>
        <taxon>Glires</taxon>
        <taxon>Rodentia</taxon>
        <taxon>Myomorpha</taxon>
        <taxon>Muroidea</taxon>
        <taxon>Muridae</taxon>
        <taxon>Murinae</taxon>
        <taxon>Rattus</taxon>
    </lineage>
</organism>
<gene>
    <name evidence="2" type="ORF">rCG_24136</name>
</gene>
<dbReference type="Proteomes" id="UP000234681">
    <property type="component" value="Chromosome 17"/>
</dbReference>
<protein>
    <submittedName>
        <fullName evidence="2">RCG24136, isoform CRA_a</fullName>
    </submittedName>
</protein>
<feature type="region of interest" description="Disordered" evidence="1">
    <location>
        <begin position="46"/>
        <end position="110"/>
    </location>
</feature>
<sequence length="110" mass="11380">MVQAIHCTVAPVQAFEASPQRAWRLSTAATGSPGLMTGQEFRCGSTMAPVAGQLGTSPSASVPRGTQSTSQDELHAPTPAPPPPQLIPLSQPGKRSLKELGLSLETSEGF</sequence>
<dbReference type="EMBL" id="CH474032">
    <property type="protein sequence ID" value="EDL93941.1"/>
    <property type="molecule type" value="Genomic_DNA"/>
</dbReference>
<evidence type="ECO:0000313" key="2">
    <source>
        <dbReference type="EMBL" id="EDL93941.1"/>
    </source>
</evidence>
<name>A6KAN4_RAT</name>
<proteinExistence type="predicted"/>
<accession>A6KAN4</accession>
<evidence type="ECO:0000256" key="1">
    <source>
        <dbReference type="SAM" id="MobiDB-lite"/>
    </source>
</evidence>
<reference evidence="3" key="1">
    <citation type="submission" date="2005-09" db="EMBL/GenBank/DDBJ databases">
        <authorList>
            <person name="Mural R.J."/>
            <person name="Li P.W."/>
            <person name="Adams M.D."/>
            <person name="Amanatides P.G."/>
            <person name="Baden-Tillson H."/>
            <person name="Barnstead M."/>
            <person name="Chin S.H."/>
            <person name="Dew I."/>
            <person name="Evans C.A."/>
            <person name="Ferriera S."/>
            <person name="Flanigan M."/>
            <person name="Fosler C."/>
            <person name="Glodek A."/>
            <person name="Gu Z."/>
            <person name="Holt R.A."/>
            <person name="Jennings D."/>
            <person name="Kraft C.L."/>
            <person name="Lu F."/>
            <person name="Nguyen T."/>
            <person name="Nusskern D.R."/>
            <person name="Pfannkoch C.M."/>
            <person name="Sitter C."/>
            <person name="Sutton G.G."/>
            <person name="Venter J.C."/>
            <person name="Wang Z."/>
            <person name="Woodage T."/>
            <person name="Zheng X.H."/>
            <person name="Zhong F."/>
        </authorList>
    </citation>
    <scope>NUCLEOTIDE SEQUENCE [LARGE SCALE GENOMIC DNA]</scope>
    <source>
        <strain>BN</strain>
        <strain evidence="3">Sprague-Dawley</strain>
    </source>
</reference>
<evidence type="ECO:0000313" key="3">
    <source>
        <dbReference type="Proteomes" id="UP000234681"/>
    </source>
</evidence>
<feature type="compositionally biased region" description="Polar residues" evidence="1">
    <location>
        <begin position="54"/>
        <end position="71"/>
    </location>
</feature>